<feature type="transmembrane region" description="Helical" evidence="1">
    <location>
        <begin position="173"/>
        <end position="193"/>
    </location>
</feature>
<protein>
    <submittedName>
        <fullName evidence="2">Uncharacterized protein</fullName>
    </submittedName>
</protein>
<evidence type="ECO:0000256" key="1">
    <source>
        <dbReference type="SAM" id="Phobius"/>
    </source>
</evidence>
<sequence>MMAVVGAFLGALGVGDLFRASDDDTSMRRRLTVLVIGLLALGLLLAAGGTTGGDWFVALPLAGGIAAWVFGSGDALSARGGAFSRVIAFTGLGLGLACALLLGGAAPSWPSFLTGPLTQIPVDRTLLVSGVMLAQLSTANVIVRLVLHSVGVPTAPGERKLKSGRVLGPMERLFIIGLGMTGAFTAAAAVVAAKGLLRYPEVKADRNATVGDRPNPVSEYFLIGSFASWLVAVAGLAVVGLP</sequence>
<gene>
    <name evidence="2" type="ORF">GCM10009751_10940</name>
</gene>
<feature type="transmembrane region" description="Helical" evidence="1">
    <location>
        <begin position="31"/>
        <end position="49"/>
    </location>
</feature>
<proteinExistence type="predicted"/>
<accession>A0ABN2N722</accession>
<keyword evidence="1" id="KW-1133">Transmembrane helix</keyword>
<comment type="caution">
    <text evidence="2">The sequence shown here is derived from an EMBL/GenBank/DDBJ whole genome shotgun (WGS) entry which is preliminary data.</text>
</comment>
<dbReference type="EMBL" id="BAAANL010000002">
    <property type="protein sequence ID" value="GAA1855786.1"/>
    <property type="molecule type" value="Genomic_DNA"/>
</dbReference>
<name>A0ABN2N722_9MICO</name>
<keyword evidence="1" id="KW-0812">Transmembrane</keyword>
<reference evidence="2 3" key="1">
    <citation type="journal article" date="2019" name="Int. J. Syst. Evol. Microbiol.">
        <title>The Global Catalogue of Microorganisms (GCM) 10K type strain sequencing project: providing services to taxonomists for standard genome sequencing and annotation.</title>
        <authorList>
            <consortium name="The Broad Institute Genomics Platform"/>
            <consortium name="The Broad Institute Genome Sequencing Center for Infectious Disease"/>
            <person name="Wu L."/>
            <person name="Ma J."/>
        </authorList>
    </citation>
    <scope>NUCLEOTIDE SEQUENCE [LARGE SCALE GENOMIC DNA]</scope>
    <source>
        <strain evidence="2 3">JCM 14326</strain>
    </source>
</reference>
<feature type="transmembrane region" description="Helical" evidence="1">
    <location>
        <begin position="220"/>
        <end position="241"/>
    </location>
</feature>
<organism evidence="2 3">
    <name type="scientific">Myceligenerans crystallogenes</name>
    <dbReference type="NCBI Taxonomy" id="316335"/>
    <lineage>
        <taxon>Bacteria</taxon>
        <taxon>Bacillati</taxon>
        <taxon>Actinomycetota</taxon>
        <taxon>Actinomycetes</taxon>
        <taxon>Micrococcales</taxon>
        <taxon>Promicromonosporaceae</taxon>
        <taxon>Myceligenerans</taxon>
    </lineage>
</organism>
<evidence type="ECO:0000313" key="2">
    <source>
        <dbReference type="EMBL" id="GAA1855786.1"/>
    </source>
</evidence>
<keyword evidence="3" id="KW-1185">Reference proteome</keyword>
<evidence type="ECO:0000313" key="3">
    <source>
        <dbReference type="Proteomes" id="UP001501094"/>
    </source>
</evidence>
<dbReference type="Proteomes" id="UP001501094">
    <property type="component" value="Unassembled WGS sequence"/>
</dbReference>
<feature type="transmembrane region" description="Helical" evidence="1">
    <location>
        <begin position="83"/>
        <end position="106"/>
    </location>
</feature>
<feature type="transmembrane region" description="Helical" evidence="1">
    <location>
        <begin position="55"/>
        <end position="71"/>
    </location>
</feature>
<keyword evidence="1" id="KW-0472">Membrane</keyword>